<evidence type="ECO:0000256" key="2">
    <source>
        <dbReference type="ARBA" id="ARBA00022692"/>
    </source>
</evidence>
<evidence type="ECO:0000256" key="6">
    <source>
        <dbReference type="SAM" id="SignalP"/>
    </source>
</evidence>
<dbReference type="PANTHER" id="PTHR10924">
    <property type="entry name" value="MAJOR FACILITATOR SUPERFAMILY PROTEIN-RELATED"/>
    <property type="match status" value="1"/>
</dbReference>
<sequence length="403" mass="43833">KTYPIAWVALFFLVVLRAAVSIYNNTFSPIPVVTAKYLDVDLTSVNWLFNIQAVVFIFVSFFTSWLFESLGVKKSLIIGGGLITLGCWIRWIAVKIQPHSFALLMVGQVIAAISSPITLNIMTKFAAVWFTEDRRATAGMFVASNYGGIIAMFLMPAVATGEDRIEFTIIMVAVIATAASIPQLFLPALPPKPPSIDMMTTVSHDTDDPTTKVSLRKGTLALIKNIHFWILCGIHGINVGLSISWGGLFNQAITPYGYSNAEAGNIVAVGLVAGTLGCLIAGPILDSTKKHKLFLKLMAPLVCSTYVAMIFLIKQDSFAAILYVNGLNQFFLSFMVPIVVELGVEVTYPVPESISTSMLWQIAQVFGFILVLVMDNFRDPSGSPPNNMDRGLIFQAVTSGVCV</sequence>
<evidence type="ECO:0000313" key="7">
    <source>
        <dbReference type="EMBL" id="ORZ20645.1"/>
    </source>
</evidence>
<dbReference type="EMBL" id="MCGE01000006">
    <property type="protein sequence ID" value="ORZ20645.1"/>
    <property type="molecule type" value="Genomic_DNA"/>
</dbReference>
<feature type="transmembrane region" description="Helical" evidence="5">
    <location>
        <begin position="76"/>
        <end position="94"/>
    </location>
</feature>
<feature type="transmembrane region" description="Helical" evidence="5">
    <location>
        <begin position="45"/>
        <end position="67"/>
    </location>
</feature>
<feature type="transmembrane region" description="Helical" evidence="5">
    <location>
        <begin position="266"/>
        <end position="285"/>
    </location>
</feature>
<name>A0A1X2IQS2_9FUNG</name>
<keyword evidence="8" id="KW-1185">Reference proteome</keyword>
<gene>
    <name evidence="7" type="ORF">BCR42DRAFT_287494</name>
</gene>
<dbReference type="InterPro" id="IPR011701">
    <property type="entry name" value="MFS"/>
</dbReference>
<keyword evidence="3 5" id="KW-1133">Transmembrane helix</keyword>
<keyword evidence="4 5" id="KW-0472">Membrane</keyword>
<keyword evidence="2 5" id="KW-0812">Transmembrane</keyword>
<feature type="transmembrane region" description="Helical" evidence="5">
    <location>
        <begin position="297"/>
        <end position="314"/>
    </location>
</feature>
<comment type="subcellular location">
    <subcellularLocation>
        <location evidence="1">Membrane</location>
        <topology evidence="1">Multi-pass membrane protein</topology>
    </subcellularLocation>
</comment>
<dbReference type="InterPro" id="IPR036259">
    <property type="entry name" value="MFS_trans_sf"/>
</dbReference>
<organism evidence="7 8">
    <name type="scientific">Absidia repens</name>
    <dbReference type="NCBI Taxonomy" id="90262"/>
    <lineage>
        <taxon>Eukaryota</taxon>
        <taxon>Fungi</taxon>
        <taxon>Fungi incertae sedis</taxon>
        <taxon>Mucoromycota</taxon>
        <taxon>Mucoromycotina</taxon>
        <taxon>Mucoromycetes</taxon>
        <taxon>Mucorales</taxon>
        <taxon>Cunninghamellaceae</taxon>
        <taxon>Absidia</taxon>
    </lineage>
</organism>
<evidence type="ECO:0000256" key="3">
    <source>
        <dbReference type="ARBA" id="ARBA00022989"/>
    </source>
</evidence>
<feature type="transmembrane region" description="Helical" evidence="5">
    <location>
        <begin position="226"/>
        <end position="246"/>
    </location>
</feature>
<feature type="transmembrane region" description="Helical" evidence="5">
    <location>
        <begin position="140"/>
        <end position="159"/>
    </location>
</feature>
<evidence type="ECO:0000313" key="8">
    <source>
        <dbReference type="Proteomes" id="UP000193560"/>
    </source>
</evidence>
<dbReference type="Pfam" id="PF07690">
    <property type="entry name" value="MFS_1"/>
    <property type="match status" value="1"/>
</dbReference>
<comment type="caution">
    <text evidence="7">The sequence shown here is derived from an EMBL/GenBank/DDBJ whole genome shotgun (WGS) entry which is preliminary data.</text>
</comment>
<feature type="transmembrane region" description="Helical" evidence="5">
    <location>
        <begin position="320"/>
        <end position="344"/>
    </location>
</feature>
<evidence type="ECO:0000256" key="4">
    <source>
        <dbReference type="ARBA" id="ARBA00023136"/>
    </source>
</evidence>
<feature type="transmembrane region" description="Helical" evidence="5">
    <location>
        <begin position="100"/>
        <end position="119"/>
    </location>
</feature>
<dbReference type="InterPro" id="IPR049680">
    <property type="entry name" value="FLVCR1-2_SLC49-like"/>
</dbReference>
<evidence type="ECO:0000256" key="1">
    <source>
        <dbReference type="ARBA" id="ARBA00004141"/>
    </source>
</evidence>
<dbReference type="Proteomes" id="UP000193560">
    <property type="component" value="Unassembled WGS sequence"/>
</dbReference>
<feature type="transmembrane region" description="Helical" evidence="5">
    <location>
        <begin position="165"/>
        <end position="189"/>
    </location>
</feature>
<dbReference type="OrthoDB" id="422206at2759"/>
<dbReference type="AlphaFoldDB" id="A0A1X2IQS2"/>
<evidence type="ECO:0000256" key="5">
    <source>
        <dbReference type="SAM" id="Phobius"/>
    </source>
</evidence>
<feature type="non-terminal residue" evidence="7">
    <location>
        <position position="1"/>
    </location>
</feature>
<dbReference type="GO" id="GO:0016020">
    <property type="term" value="C:membrane"/>
    <property type="evidence" value="ECO:0007669"/>
    <property type="project" value="UniProtKB-SubCell"/>
</dbReference>
<dbReference type="GO" id="GO:0022857">
    <property type="term" value="F:transmembrane transporter activity"/>
    <property type="evidence" value="ECO:0007669"/>
    <property type="project" value="InterPro"/>
</dbReference>
<feature type="non-terminal residue" evidence="7">
    <location>
        <position position="403"/>
    </location>
</feature>
<reference evidence="7 8" key="1">
    <citation type="submission" date="2016-07" db="EMBL/GenBank/DDBJ databases">
        <title>Pervasive Adenine N6-methylation of Active Genes in Fungi.</title>
        <authorList>
            <consortium name="DOE Joint Genome Institute"/>
            <person name="Mondo S.J."/>
            <person name="Dannebaum R.O."/>
            <person name="Kuo R.C."/>
            <person name="Labutti K."/>
            <person name="Haridas S."/>
            <person name="Kuo A."/>
            <person name="Salamov A."/>
            <person name="Ahrendt S.R."/>
            <person name="Lipzen A."/>
            <person name="Sullivan W."/>
            <person name="Andreopoulos W.B."/>
            <person name="Clum A."/>
            <person name="Lindquist E."/>
            <person name="Daum C."/>
            <person name="Ramamoorthy G.K."/>
            <person name="Gryganskyi A."/>
            <person name="Culley D."/>
            <person name="Magnuson J.K."/>
            <person name="James T.Y."/>
            <person name="O'Malley M.A."/>
            <person name="Stajich J.E."/>
            <person name="Spatafora J.W."/>
            <person name="Visel A."/>
            <person name="Grigoriev I.V."/>
        </authorList>
    </citation>
    <scope>NUCLEOTIDE SEQUENCE [LARGE SCALE GENOMIC DNA]</scope>
    <source>
        <strain evidence="7 8">NRRL 1336</strain>
    </source>
</reference>
<protein>
    <submittedName>
        <fullName evidence="7">Major facilitator superfamily domain-containing protein</fullName>
    </submittedName>
</protein>
<keyword evidence="6" id="KW-0732">Signal</keyword>
<feature type="chain" id="PRO_5011964869" evidence="6">
    <location>
        <begin position="22"/>
        <end position="403"/>
    </location>
</feature>
<feature type="transmembrane region" description="Helical" evidence="5">
    <location>
        <begin position="356"/>
        <end position="374"/>
    </location>
</feature>
<dbReference type="PANTHER" id="PTHR10924:SF6">
    <property type="entry name" value="SOLUTE CARRIER FAMILY 49 MEMBER A3"/>
    <property type="match status" value="1"/>
</dbReference>
<proteinExistence type="predicted"/>
<dbReference type="SUPFAM" id="SSF103473">
    <property type="entry name" value="MFS general substrate transporter"/>
    <property type="match status" value="1"/>
</dbReference>
<feature type="signal peptide" evidence="6">
    <location>
        <begin position="1"/>
        <end position="21"/>
    </location>
</feature>
<accession>A0A1X2IQS2</accession>
<dbReference type="Gene3D" id="1.20.1250.20">
    <property type="entry name" value="MFS general substrate transporter like domains"/>
    <property type="match status" value="2"/>
</dbReference>